<dbReference type="InterPro" id="IPR045021">
    <property type="entry name" value="PSI1/2/3"/>
</dbReference>
<dbReference type="InterPro" id="IPR021864">
    <property type="entry name" value="DUF3475"/>
</dbReference>
<keyword evidence="1" id="KW-0175">Coiled coil</keyword>
<protein>
    <submittedName>
        <fullName evidence="4">Uncharacterized protein</fullName>
    </submittedName>
</protein>
<feature type="coiled-coil region" evidence="1">
    <location>
        <begin position="276"/>
        <end position="303"/>
    </location>
</feature>
<dbReference type="Pfam" id="PF11961">
    <property type="entry name" value="DUF3475"/>
    <property type="match status" value="1"/>
</dbReference>
<keyword evidence="5" id="KW-1185">Reference proteome</keyword>
<dbReference type="PANTHER" id="PTHR31730:SF2">
    <property type="entry name" value="PROTEIN PSK SIMULATOR 3"/>
    <property type="match status" value="1"/>
</dbReference>
<dbReference type="PANTHER" id="PTHR31730">
    <property type="entry name" value="OS01G0873900 PROTEIN"/>
    <property type="match status" value="1"/>
</dbReference>
<evidence type="ECO:0000256" key="1">
    <source>
        <dbReference type="SAM" id="Coils"/>
    </source>
</evidence>
<accession>A0AAU9SV89</accession>
<dbReference type="AlphaFoldDB" id="A0AAU9SV89"/>
<feature type="domain" description="DUF3475" evidence="3">
    <location>
        <begin position="156"/>
        <end position="212"/>
    </location>
</feature>
<dbReference type="EMBL" id="OU466862">
    <property type="protein sequence ID" value="CAH2073483.1"/>
    <property type="molecule type" value="Genomic_DNA"/>
</dbReference>
<proteinExistence type="predicted"/>
<evidence type="ECO:0000313" key="4">
    <source>
        <dbReference type="EMBL" id="CAH2073483.1"/>
    </source>
</evidence>
<name>A0AAU9SV89_THLAR</name>
<dbReference type="Proteomes" id="UP000836841">
    <property type="component" value="Chromosome 6"/>
</dbReference>
<organism evidence="4 5">
    <name type="scientific">Thlaspi arvense</name>
    <name type="common">Field penny-cress</name>
    <dbReference type="NCBI Taxonomy" id="13288"/>
    <lineage>
        <taxon>Eukaryota</taxon>
        <taxon>Viridiplantae</taxon>
        <taxon>Streptophyta</taxon>
        <taxon>Embryophyta</taxon>
        <taxon>Tracheophyta</taxon>
        <taxon>Spermatophyta</taxon>
        <taxon>Magnoliopsida</taxon>
        <taxon>eudicotyledons</taxon>
        <taxon>Gunneridae</taxon>
        <taxon>Pentapetalae</taxon>
        <taxon>rosids</taxon>
        <taxon>malvids</taxon>
        <taxon>Brassicales</taxon>
        <taxon>Brassicaceae</taxon>
        <taxon>Thlaspideae</taxon>
        <taxon>Thlaspi</taxon>
    </lineage>
</organism>
<evidence type="ECO:0000259" key="2">
    <source>
        <dbReference type="Pfam" id="PF05003"/>
    </source>
</evidence>
<dbReference type="Pfam" id="PF05003">
    <property type="entry name" value="DUF668"/>
    <property type="match status" value="1"/>
</dbReference>
<feature type="domain" description="DUF668" evidence="2">
    <location>
        <begin position="374"/>
        <end position="459"/>
    </location>
</feature>
<dbReference type="InterPro" id="IPR007700">
    <property type="entry name" value="DUF668"/>
</dbReference>
<evidence type="ECO:0000259" key="3">
    <source>
        <dbReference type="Pfam" id="PF11961"/>
    </source>
</evidence>
<gene>
    <name evidence="4" type="ORF">TAV2_LOCUS22008</name>
</gene>
<sequence length="651" mass="72830">MGGFCSKSLGINFGSEYSGSSVADDGREPDFGYPQPPGQVSLIGPGMRQCMVKDVREQIQLKDVKEQNQLKDVFSFREREAEDNLYDGIPRLPVIQSQKLRSAKYTQTAVSKVTEVGKAGLGKAKDVLDTLGSSMTDLSSGGFTSGVATKGNELGILAFEVANTIVKSSNLIESLSKGNIMHLKETVLYSEGVQNLVSNDSDELLRLVAADKRQELRVFSGEVVRFGNRSKDFQWHNLQRYFDRISKELTPQRQLNEDAVLVVRQLMVLVQYTAELYQELQVLDRLEKDYEQKRREEENSASSSDGFAILKTELKSQRKVVKSLKKKSLWSRGFEEVMEKLVDIVHFLLLEIHNIFGGTDDQPSKKGAGDYDKRLGPAGLALHYANIIVQIDTLVARASSITSNARDSLYQSLPPGIQLALRSKIKSFNVDKELSVTQIKDEMERTLHWLVPVAANTTKAHHGFGWVGEWANTGADFSSKPSGGDILRIETLYHASKEKTEIYILGQIIWLQHLVTKAKSDARGGHRLSSIKSPLNTTNQRLTSEPLSVPIVTLEEQKLLQEAGKRKRTPCVSKSQDFDSEYSRARKCDPLSKSSEYFRGVRRSKSAAVKRFTSGFPLDFVIEKEKALDVIDRVHVPRDYKALLKEGSLSF</sequence>
<evidence type="ECO:0000313" key="5">
    <source>
        <dbReference type="Proteomes" id="UP000836841"/>
    </source>
</evidence>
<reference evidence="4 5" key="1">
    <citation type="submission" date="2022-03" db="EMBL/GenBank/DDBJ databases">
        <authorList>
            <person name="Nunn A."/>
            <person name="Chopra R."/>
            <person name="Nunn A."/>
            <person name="Contreras Garrido A."/>
        </authorList>
    </citation>
    <scope>NUCLEOTIDE SEQUENCE [LARGE SCALE GENOMIC DNA]</scope>
</reference>
<dbReference type="GO" id="GO:0045927">
    <property type="term" value="P:positive regulation of growth"/>
    <property type="evidence" value="ECO:0007669"/>
    <property type="project" value="InterPro"/>
</dbReference>